<evidence type="ECO:0000313" key="2">
    <source>
        <dbReference type="Proteomes" id="UP000585638"/>
    </source>
</evidence>
<sequence>MMHLNLIGHERWVNGHALSISAVTVGLSDAERHVSLNVPFHLYGQTRVAAIPVTALSGATVTLDLEHWELYDLVAERLIGMTFNTARPASPEYMAVAERYTREARRLPSTDLRAWVAQVIAQAGGRR</sequence>
<reference evidence="1 2" key="1">
    <citation type="submission" date="2020-08" db="EMBL/GenBank/DDBJ databases">
        <title>Sequencing the genomes of 1000 actinobacteria strains.</title>
        <authorList>
            <person name="Klenk H.-P."/>
        </authorList>
    </citation>
    <scope>NUCLEOTIDE SEQUENCE [LARGE SCALE GENOMIC DNA]</scope>
    <source>
        <strain evidence="1 2">DSM 43851</strain>
    </source>
</reference>
<gene>
    <name evidence="1" type="ORF">BJ998_003825</name>
</gene>
<comment type="caution">
    <text evidence="1">The sequence shown here is derived from an EMBL/GenBank/DDBJ whole genome shotgun (WGS) entry which is preliminary data.</text>
</comment>
<dbReference type="RefSeq" id="WP_184863502.1">
    <property type="nucleotide sequence ID" value="NZ_BAAAWY010000027.1"/>
</dbReference>
<evidence type="ECO:0000313" key="1">
    <source>
        <dbReference type="EMBL" id="MBB5892629.1"/>
    </source>
</evidence>
<organism evidence="1 2">
    <name type="scientific">Kutzneria kofuensis</name>
    <dbReference type="NCBI Taxonomy" id="103725"/>
    <lineage>
        <taxon>Bacteria</taxon>
        <taxon>Bacillati</taxon>
        <taxon>Actinomycetota</taxon>
        <taxon>Actinomycetes</taxon>
        <taxon>Pseudonocardiales</taxon>
        <taxon>Pseudonocardiaceae</taxon>
        <taxon>Kutzneria</taxon>
    </lineage>
</organism>
<keyword evidence="2" id="KW-1185">Reference proteome</keyword>
<dbReference type="AlphaFoldDB" id="A0A7W9NHJ7"/>
<accession>A0A7W9NHJ7</accession>
<dbReference type="Proteomes" id="UP000585638">
    <property type="component" value="Unassembled WGS sequence"/>
</dbReference>
<proteinExistence type="predicted"/>
<protein>
    <submittedName>
        <fullName evidence="1">Uncharacterized protein</fullName>
    </submittedName>
</protein>
<dbReference type="EMBL" id="JACHIR010000001">
    <property type="protein sequence ID" value="MBB5892629.1"/>
    <property type="molecule type" value="Genomic_DNA"/>
</dbReference>
<name>A0A7W9NHJ7_9PSEU</name>